<keyword evidence="1" id="KW-0812">Transmembrane</keyword>
<gene>
    <name evidence="2" type="ORF">SAMN04487954_11131</name>
</gene>
<feature type="transmembrane region" description="Helical" evidence="1">
    <location>
        <begin position="44"/>
        <end position="67"/>
    </location>
</feature>
<accession>A0A1G8YXF6</accession>
<evidence type="ECO:0000313" key="3">
    <source>
        <dbReference type="Proteomes" id="UP000198525"/>
    </source>
</evidence>
<dbReference type="OrthoDB" id="512864at2"/>
<keyword evidence="3" id="KW-1185">Reference proteome</keyword>
<feature type="transmembrane region" description="Helical" evidence="1">
    <location>
        <begin position="79"/>
        <end position="98"/>
    </location>
</feature>
<feature type="transmembrane region" description="Helical" evidence="1">
    <location>
        <begin position="12"/>
        <end position="32"/>
    </location>
</feature>
<evidence type="ECO:0008006" key="4">
    <source>
        <dbReference type="Google" id="ProtNLM"/>
    </source>
</evidence>
<dbReference type="STRING" id="376427.SAMN04487954_11131"/>
<dbReference type="RefSeq" id="WP_089686935.1">
    <property type="nucleotide sequence ID" value="NZ_FNES01000011.1"/>
</dbReference>
<feature type="transmembrane region" description="Helical" evidence="1">
    <location>
        <begin position="118"/>
        <end position="140"/>
    </location>
</feature>
<evidence type="ECO:0000256" key="1">
    <source>
        <dbReference type="SAM" id="Phobius"/>
    </source>
</evidence>
<sequence length="157" mass="18056">MKLRLLRSAPELHVALFAFLLNLPWEFLQVPLYAGMPVMPHWEAVQACTQAALGDVLITLMAYWSVAVWHRRRDWLRGYGAKECLGFVLVGVGITVAMEWHATLFSQRWEYAPLMPRVPWLGTGLSPLLQWLILPPLILWMARRHRLGSEVVSKENI</sequence>
<reference evidence="2 3" key="1">
    <citation type="submission" date="2016-10" db="EMBL/GenBank/DDBJ databases">
        <authorList>
            <person name="de Groot N.N."/>
        </authorList>
    </citation>
    <scope>NUCLEOTIDE SEQUENCE [LARGE SCALE GENOMIC DNA]</scope>
    <source>
        <strain evidence="2 3">CGMCC 1.6133</strain>
    </source>
</reference>
<protein>
    <recommendedName>
        <fullName evidence="4">Rod shape-determining protein MreD</fullName>
    </recommendedName>
</protein>
<name>A0A1G8YXF6_9GAMM</name>
<evidence type="ECO:0000313" key="2">
    <source>
        <dbReference type="EMBL" id="SDK07456.1"/>
    </source>
</evidence>
<proteinExistence type="predicted"/>
<dbReference type="Proteomes" id="UP000198525">
    <property type="component" value="Unassembled WGS sequence"/>
</dbReference>
<dbReference type="AlphaFoldDB" id="A0A1G8YXF6"/>
<organism evidence="2 3">
    <name type="scientific">Billgrantia gudaonensis</name>
    <dbReference type="NCBI Taxonomy" id="376427"/>
    <lineage>
        <taxon>Bacteria</taxon>
        <taxon>Pseudomonadati</taxon>
        <taxon>Pseudomonadota</taxon>
        <taxon>Gammaproteobacteria</taxon>
        <taxon>Oceanospirillales</taxon>
        <taxon>Halomonadaceae</taxon>
        <taxon>Billgrantia</taxon>
    </lineage>
</organism>
<dbReference type="EMBL" id="FNES01000011">
    <property type="protein sequence ID" value="SDK07456.1"/>
    <property type="molecule type" value="Genomic_DNA"/>
</dbReference>
<keyword evidence="1" id="KW-0472">Membrane</keyword>
<keyword evidence="1" id="KW-1133">Transmembrane helix</keyword>